<evidence type="ECO:0000313" key="1">
    <source>
        <dbReference type="EMBL" id="MDQ7917129.1"/>
    </source>
</evidence>
<gene>
    <name evidence="1" type="ORF">RBU60_06040</name>
</gene>
<name>A0ABU1A0J4_9FLAO</name>
<sequence length="47" mass="5542">MKEIKIIQKNSIIDIEKEINKHLKEGWKVKNNIVVDDCTLTIMMSKK</sequence>
<accession>A0ABU1A0J4</accession>
<dbReference type="EMBL" id="JAVHUL010000011">
    <property type="protein sequence ID" value="MDQ7917129.1"/>
    <property type="molecule type" value="Genomic_DNA"/>
</dbReference>
<organism evidence="1 2">
    <name type="scientific">Mesonia profundi</name>
    <dbReference type="NCBI Taxonomy" id="3070998"/>
    <lineage>
        <taxon>Bacteria</taxon>
        <taxon>Pseudomonadati</taxon>
        <taxon>Bacteroidota</taxon>
        <taxon>Flavobacteriia</taxon>
        <taxon>Flavobacteriales</taxon>
        <taxon>Flavobacteriaceae</taxon>
        <taxon>Mesonia</taxon>
    </lineage>
</organism>
<evidence type="ECO:0008006" key="3">
    <source>
        <dbReference type="Google" id="ProtNLM"/>
    </source>
</evidence>
<protein>
    <recommendedName>
        <fullName evidence="3">DUF1737 domain-containing protein</fullName>
    </recommendedName>
</protein>
<dbReference type="RefSeq" id="WP_308863830.1">
    <property type="nucleotide sequence ID" value="NZ_JAVHUL010000011.1"/>
</dbReference>
<evidence type="ECO:0000313" key="2">
    <source>
        <dbReference type="Proteomes" id="UP001230915"/>
    </source>
</evidence>
<dbReference type="Proteomes" id="UP001230915">
    <property type="component" value="Unassembled WGS sequence"/>
</dbReference>
<reference evidence="1 2" key="1">
    <citation type="submission" date="2023-08" db="EMBL/GenBank/DDBJ databases">
        <title>Mesonia sp. MT50, isolated from deep-sea sediment of the Mariana Trench.</title>
        <authorList>
            <person name="Fu H."/>
        </authorList>
    </citation>
    <scope>NUCLEOTIDE SEQUENCE [LARGE SCALE GENOMIC DNA]</scope>
    <source>
        <strain evidence="1 2">MT50</strain>
    </source>
</reference>
<proteinExistence type="predicted"/>
<comment type="caution">
    <text evidence="1">The sequence shown here is derived from an EMBL/GenBank/DDBJ whole genome shotgun (WGS) entry which is preliminary data.</text>
</comment>
<keyword evidence="2" id="KW-1185">Reference proteome</keyword>